<evidence type="ECO:0000313" key="1">
    <source>
        <dbReference type="EMBL" id="AYN55909.1"/>
    </source>
</evidence>
<reference evidence="1 2" key="1">
    <citation type="submission" date="2018-09" db="EMBL/GenBank/DDBJ databases">
        <authorList>
            <person name="Fryberger R.B."/>
            <person name="Stoner T.H."/>
            <person name="Garlena R.A."/>
            <person name="Russell D.A."/>
            <person name="Pope W.H."/>
            <person name="Jacobs-Sera D."/>
            <person name="Hatfull G.F."/>
        </authorList>
    </citation>
    <scope>NUCLEOTIDE SEQUENCE [LARGE SCALE GENOMIC DNA]</scope>
</reference>
<gene>
    <name evidence="1" type="primary">38</name>
    <name evidence="1" type="ORF">PBI_BRAHMS_38</name>
</gene>
<dbReference type="EMBL" id="MH834602">
    <property type="protein sequence ID" value="AYN55909.1"/>
    <property type="molecule type" value="Genomic_DNA"/>
</dbReference>
<proteinExistence type="predicted"/>
<name>A0A3G2KAG6_9CAUD</name>
<sequence>MNTILVRKTSKQSWTQAAKIVLLDSKERLEAWVAGMNETAGWNQYALEADAA</sequence>
<organism evidence="1 2">
    <name type="scientific">Microbacterium phage Brahms</name>
    <dbReference type="NCBI Taxonomy" id="2419973"/>
    <lineage>
        <taxon>Viruses</taxon>
        <taxon>Duplodnaviria</taxon>
        <taxon>Heunggongvirae</taxon>
        <taxon>Uroviricota</taxon>
        <taxon>Caudoviricetes</taxon>
        <taxon>Armstrongvirus</taxon>
        <taxon>Armstrongvirus armstrong</taxon>
    </lineage>
</organism>
<accession>A0A3G2KAG6</accession>
<protein>
    <submittedName>
        <fullName evidence="1">Uncharacterized protein</fullName>
    </submittedName>
</protein>
<evidence type="ECO:0000313" key="2">
    <source>
        <dbReference type="Proteomes" id="UP000279098"/>
    </source>
</evidence>
<dbReference type="Proteomes" id="UP000279098">
    <property type="component" value="Genome"/>
</dbReference>